<protein>
    <submittedName>
        <fullName evidence="2">Cold shock domain-containing protein</fullName>
    </submittedName>
</protein>
<dbReference type="InterPro" id="IPR002059">
    <property type="entry name" value="CSP_DNA-bd"/>
</dbReference>
<evidence type="ECO:0000259" key="1">
    <source>
        <dbReference type="Pfam" id="PF00313"/>
    </source>
</evidence>
<evidence type="ECO:0000313" key="2">
    <source>
        <dbReference type="EMBL" id="NWB84367.1"/>
    </source>
</evidence>
<name>A0A7Y7WNC7_9PSED</name>
<dbReference type="GO" id="GO:0003676">
    <property type="term" value="F:nucleic acid binding"/>
    <property type="evidence" value="ECO:0007669"/>
    <property type="project" value="InterPro"/>
</dbReference>
<reference evidence="2 3" key="1">
    <citation type="submission" date="2020-04" db="EMBL/GenBank/DDBJ databases">
        <title>Molecular characterization of pseudomonads from Agaricus bisporus reveal novel blotch 2 pathogens in Western Europe.</title>
        <authorList>
            <person name="Taparia T."/>
            <person name="Krijger M."/>
            <person name="Haynes E."/>
            <person name="Elpinstone J.G."/>
            <person name="Noble R."/>
            <person name="Van Der Wolf J."/>
        </authorList>
    </citation>
    <scope>NUCLEOTIDE SEQUENCE [LARGE SCALE GENOMIC DNA]</scope>
    <source>
        <strain evidence="2 3">G9001</strain>
    </source>
</reference>
<accession>A0A7Y7WNC7</accession>
<comment type="caution">
    <text evidence="2">The sequence shown here is derived from an EMBL/GenBank/DDBJ whole genome shotgun (WGS) entry which is preliminary data.</text>
</comment>
<dbReference type="EMBL" id="JACAQA010000004">
    <property type="protein sequence ID" value="NWB84367.1"/>
    <property type="molecule type" value="Genomic_DNA"/>
</dbReference>
<dbReference type="InterPro" id="IPR012340">
    <property type="entry name" value="NA-bd_OB-fold"/>
</dbReference>
<dbReference type="RefSeq" id="WP_152741732.1">
    <property type="nucleotide sequence ID" value="NZ_JACAQA010000004.1"/>
</dbReference>
<proteinExistence type="predicted"/>
<dbReference type="Gene3D" id="2.40.50.140">
    <property type="entry name" value="Nucleic acid-binding proteins"/>
    <property type="match status" value="1"/>
</dbReference>
<dbReference type="Proteomes" id="UP000522864">
    <property type="component" value="Unassembled WGS sequence"/>
</dbReference>
<feature type="domain" description="CSD" evidence="1">
    <location>
        <begin position="15"/>
        <end position="64"/>
    </location>
</feature>
<sequence>MDKHGEERYDSARGGVGVITAHVDGRELFFHVKSVADGGPKLKAGDTVTYEVVQGEDGRFYAINLEVVESDPPETPQ</sequence>
<evidence type="ECO:0000313" key="3">
    <source>
        <dbReference type="Proteomes" id="UP000522864"/>
    </source>
</evidence>
<gene>
    <name evidence="2" type="ORF">HX830_05680</name>
</gene>
<dbReference type="AlphaFoldDB" id="A0A7Y7WNC7"/>
<organism evidence="2 3">
    <name type="scientific">Pseudomonas gingeri</name>
    <dbReference type="NCBI Taxonomy" id="117681"/>
    <lineage>
        <taxon>Bacteria</taxon>
        <taxon>Pseudomonadati</taxon>
        <taxon>Pseudomonadota</taxon>
        <taxon>Gammaproteobacteria</taxon>
        <taxon>Pseudomonadales</taxon>
        <taxon>Pseudomonadaceae</taxon>
        <taxon>Pseudomonas</taxon>
    </lineage>
</organism>
<dbReference type="Pfam" id="PF00313">
    <property type="entry name" value="CSD"/>
    <property type="match status" value="1"/>
</dbReference>
<dbReference type="SUPFAM" id="SSF50249">
    <property type="entry name" value="Nucleic acid-binding proteins"/>
    <property type="match status" value="1"/>
</dbReference>